<name>A0A316FMF1_9GAMM</name>
<evidence type="ECO:0000313" key="2">
    <source>
        <dbReference type="EMBL" id="PWK50071.1"/>
    </source>
</evidence>
<reference evidence="2 3" key="1">
    <citation type="submission" date="2018-05" db="EMBL/GenBank/DDBJ databases">
        <title>Genomic Encyclopedia of Type Strains, Phase IV (KMG-IV): sequencing the most valuable type-strain genomes for metagenomic binning, comparative biology and taxonomic classification.</title>
        <authorList>
            <person name="Goeker M."/>
        </authorList>
    </citation>
    <scope>NUCLEOTIDE SEQUENCE [LARGE SCALE GENOMIC DNA]</scope>
    <source>
        <strain evidence="2 3">DSM 25350</strain>
    </source>
</reference>
<accession>A0A316FMF1</accession>
<sequence>MTLTLYRNHNACERHKSLIVLMTQAMLLAQEVLMTQMALKILMTLKTLMMALKTPLVLVTNTIIKNIAKNSTPTE</sequence>
<keyword evidence="3" id="KW-1185">Reference proteome</keyword>
<dbReference type="EMBL" id="QGGU01000007">
    <property type="protein sequence ID" value="PWK50071.1"/>
    <property type="molecule type" value="Genomic_DNA"/>
</dbReference>
<gene>
    <name evidence="2" type="ORF">C8D97_107238</name>
</gene>
<feature type="transmembrane region" description="Helical" evidence="1">
    <location>
        <begin position="20"/>
        <end position="43"/>
    </location>
</feature>
<evidence type="ECO:0000256" key="1">
    <source>
        <dbReference type="SAM" id="Phobius"/>
    </source>
</evidence>
<proteinExistence type="predicted"/>
<evidence type="ECO:0000313" key="3">
    <source>
        <dbReference type="Proteomes" id="UP000245790"/>
    </source>
</evidence>
<keyword evidence="1" id="KW-1133">Transmembrane helix</keyword>
<protein>
    <submittedName>
        <fullName evidence="2">Uncharacterized protein</fullName>
    </submittedName>
</protein>
<keyword evidence="1" id="KW-0472">Membrane</keyword>
<dbReference type="Proteomes" id="UP000245790">
    <property type="component" value="Unassembled WGS sequence"/>
</dbReference>
<dbReference type="AlphaFoldDB" id="A0A316FMF1"/>
<keyword evidence="1" id="KW-0812">Transmembrane</keyword>
<organism evidence="2 3">
    <name type="scientific">Pleionea mediterranea</name>
    <dbReference type="NCBI Taxonomy" id="523701"/>
    <lineage>
        <taxon>Bacteria</taxon>
        <taxon>Pseudomonadati</taxon>
        <taxon>Pseudomonadota</taxon>
        <taxon>Gammaproteobacteria</taxon>
        <taxon>Oceanospirillales</taxon>
        <taxon>Pleioneaceae</taxon>
        <taxon>Pleionea</taxon>
    </lineage>
</organism>
<comment type="caution">
    <text evidence="2">The sequence shown here is derived from an EMBL/GenBank/DDBJ whole genome shotgun (WGS) entry which is preliminary data.</text>
</comment>